<dbReference type="AlphaFoldDB" id="A0A0C9W621"/>
<gene>
    <name evidence="1" type="ORF">M422DRAFT_45503</name>
</gene>
<dbReference type="InterPro" id="IPR032675">
    <property type="entry name" value="LRR_dom_sf"/>
</dbReference>
<evidence type="ECO:0000313" key="1">
    <source>
        <dbReference type="EMBL" id="KIJ48056.1"/>
    </source>
</evidence>
<evidence type="ECO:0000313" key="2">
    <source>
        <dbReference type="Proteomes" id="UP000054279"/>
    </source>
</evidence>
<dbReference type="HOGENOM" id="CLU_089045_0_0_1"/>
<dbReference type="Proteomes" id="UP000054279">
    <property type="component" value="Unassembled WGS sequence"/>
</dbReference>
<proteinExistence type="predicted"/>
<sequence>MSLQMALPVVETFLGQSALFERIVSLHMTTIHPASPLEVHCHFQMCSTRAKSLTRLHLNGFPNNPNAIGLEDIIIDMQIMEPILSCPHLTKLMIKYLTLLCLSESDLRLIGVKLPKLRKLLLGQSPFRLSPPHLSISVLLPILENNYPNLEIIGLFLEGNDPMNVTKFHEPHPTLRQLRLGLSPLSKENTHEAALILSTLFTIQSKSDSPSHWAYASSEFADAYRLQQLEDYWGVWFDVQCKLSLLVAARDDERRMYEDMQEFAVYKKKGISF</sequence>
<protein>
    <submittedName>
        <fullName evidence="1">Uncharacterized protein</fullName>
    </submittedName>
</protein>
<dbReference type="OrthoDB" id="2447803at2759"/>
<keyword evidence="2" id="KW-1185">Reference proteome</keyword>
<reference evidence="1 2" key="1">
    <citation type="submission" date="2014-06" db="EMBL/GenBank/DDBJ databases">
        <title>Evolutionary Origins and Diversification of the Mycorrhizal Mutualists.</title>
        <authorList>
            <consortium name="DOE Joint Genome Institute"/>
            <consortium name="Mycorrhizal Genomics Consortium"/>
            <person name="Kohler A."/>
            <person name="Kuo A."/>
            <person name="Nagy L.G."/>
            <person name="Floudas D."/>
            <person name="Copeland A."/>
            <person name="Barry K.W."/>
            <person name="Cichocki N."/>
            <person name="Veneault-Fourrey C."/>
            <person name="LaButti K."/>
            <person name="Lindquist E.A."/>
            <person name="Lipzen A."/>
            <person name="Lundell T."/>
            <person name="Morin E."/>
            <person name="Murat C."/>
            <person name="Riley R."/>
            <person name="Ohm R."/>
            <person name="Sun H."/>
            <person name="Tunlid A."/>
            <person name="Henrissat B."/>
            <person name="Grigoriev I.V."/>
            <person name="Hibbett D.S."/>
            <person name="Martin F."/>
        </authorList>
    </citation>
    <scope>NUCLEOTIDE SEQUENCE [LARGE SCALE GENOMIC DNA]</scope>
    <source>
        <strain evidence="1 2">SS14</strain>
    </source>
</reference>
<dbReference type="Gene3D" id="3.80.10.10">
    <property type="entry name" value="Ribonuclease Inhibitor"/>
    <property type="match status" value="1"/>
</dbReference>
<dbReference type="EMBL" id="KN837099">
    <property type="protein sequence ID" value="KIJ48056.1"/>
    <property type="molecule type" value="Genomic_DNA"/>
</dbReference>
<name>A0A0C9W621_SPHS4</name>
<organism evidence="1 2">
    <name type="scientific">Sphaerobolus stellatus (strain SS14)</name>
    <dbReference type="NCBI Taxonomy" id="990650"/>
    <lineage>
        <taxon>Eukaryota</taxon>
        <taxon>Fungi</taxon>
        <taxon>Dikarya</taxon>
        <taxon>Basidiomycota</taxon>
        <taxon>Agaricomycotina</taxon>
        <taxon>Agaricomycetes</taxon>
        <taxon>Phallomycetidae</taxon>
        <taxon>Geastrales</taxon>
        <taxon>Sphaerobolaceae</taxon>
        <taxon>Sphaerobolus</taxon>
    </lineage>
</organism>
<accession>A0A0C9W621</accession>